<protein>
    <submittedName>
        <fullName evidence="1">DUF429 domain-containing protein</fullName>
    </submittedName>
</protein>
<gene>
    <name evidence="1" type="ORF">G4V39_06510</name>
</gene>
<name>A0A6G7PW69_9BACT</name>
<dbReference type="InterPro" id="IPR007362">
    <property type="entry name" value="DUF429"/>
</dbReference>
<organism evidence="1 2">
    <name type="scientific">Thermosulfuriphilus ammonigenes</name>
    <dbReference type="NCBI Taxonomy" id="1936021"/>
    <lineage>
        <taxon>Bacteria</taxon>
        <taxon>Pseudomonadati</taxon>
        <taxon>Thermodesulfobacteriota</taxon>
        <taxon>Thermodesulfobacteria</taxon>
        <taxon>Thermodesulfobacteriales</taxon>
        <taxon>Thermodesulfobacteriaceae</taxon>
        <taxon>Thermosulfuriphilus</taxon>
    </lineage>
</organism>
<dbReference type="Proteomes" id="UP000502179">
    <property type="component" value="Chromosome"/>
</dbReference>
<dbReference type="RefSeq" id="WP_166032152.1">
    <property type="nucleotide sequence ID" value="NZ_CP048877.1"/>
</dbReference>
<reference evidence="1 2" key="1">
    <citation type="submission" date="2020-02" db="EMBL/GenBank/DDBJ databases">
        <title>Genome analysis of Thermosulfuriphilus ammonigenes ST65T, an anaerobic thermophilic chemolithoautotrophic bacterium isolated from a deep-sea hydrothermal vent.</title>
        <authorList>
            <person name="Slobodkina G."/>
            <person name="Allioux M."/>
            <person name="Merkel A."/>
            <person name="Alain K."/>
            <person name="Jebbar M."/>
            <person name="Slobodkin A."/>
        </authorList>
    </citation>
    <scope>NUCLEOTIDE SEQUENCE [LARGE SCALE GENOMIC DNA]</scope>
    <source>
        <strain evidence="1 2">ST65</strain>
    </source>
</reference>
<evidence type="ECO:0000313" key="1">
    <source>
        <dbReference type="EMBL" id="QIJ71935.1"/>
    </source>
</evidence>
<evidence type="ECO:0000313" key="2">
    <source>
        <dbReference type="Proteomes" id="UP000502179"/>
    </source>
</evidence>
<accession>A0A6G7PW69</accession>
<proteinExistence type="predicted"/>
<keyword evidence="2" id="KW-1185">Reference proteome</keyword>
<dbReference type="KEGG" id="tav:G4V39_06510"/>
<dbReference type="EMBL" id="CP048877">
    <property type="protein sequence ID" value="QIJ71935.1"/>
    <property type="molecule type" value="Genomic_DNA"/>
</dbReference>
<sequence>MILLGIDGCPQGWIIASARPTPQGLKDHLLKVVSSLKVLAGLTEAAILAIDIPIGLLESPRPGGRVCDQLARKILGHPRRASIFSPPTRPALTAKDFPQARKLSGGRLNRQAYGLLKRIKEVDELIPLLPKGVRIYEVHPEVSFWALALGPLKASKHSPEGHLSRLQLLQRSGLFPFWLLNTRLPGVKGHDIADSLAALWTAWRIFCGRARRIPRCPPRDSRGLSMAIWF</sequence>
<dbReference type="AlphaFoldDB" id="A0A6G7PW69"/>
<dbReference type="Pfam" id="PF04250">
    <property type="entry name" value="DUF429"/>
    <property type="match status" value="1"/>
</dbReference>